<dbReference type="EMBL" id="JANPWB010000001">
    <property type="protein sequence ID" value="KAJ1214709.1"/>
    <property type="molecule type" value="Genomic_DNA"/>
</dbReference>
<dbReference type="AlphaFoldDB" id="A0AAV7WNA5"/>
<organism evidence="1 2">
    <name type="scientific">Pleurodeles waltl</name>
    <name type="common">Iberian ribbed newt</name>
    <dbReference type="NCBI Taxonomy" id="8319"/>
    <lineage>
        <taxon>Eukaryota</taxon>
        <taxon>Metazoa</taxon>
        <taxon>Chordata</taxon>
        <taxon>Craniata</taxon>
        <taxon>Vertebrata</taxon>
        <taxon>Euteleostomi</taxon>
        <taxon>Amphibia</taxon>
        <taxon>Batrachia</taxon>
        <taxon>Caudata</taxon>
        <taxon>Salamandroidea</taxon>
        <taxon>Salamandridae</taxon>
        <taxon>Pleurodelinae</taxon>
        <taxon>Pleurodeles</taxon>
    </lineage>
</organism>
<evidence type="ECO:0000313" key="2">
    <source>
        <dbReference type="Proteomes" id="UP001066276"/>
    </source>
</evidence>
<comment type="caution">
    <text evidence="1">The sequence shown here is derived from an EMBL/GenBank/DDBJ whole genome shotgun (WGS) entry which is preliminary data.</text>
</comment>
<evidence type="ECO:0000313" key="1">
    <source>
        <dbReference type="EMBL" id="KAJ1214709.1"/>
    </source>
</evidence>
<evidence type="ECO:0008006" key="3">
    <source>
        <dbReference type="Google" id="ProtNLM"/>
    </source>
</evidence>
<accession>A0AAV7WNA5</accession>
<keyword evidence="2" id="KW-1185">Reference proteome</keyword>
<proteinExistence type="predicted"/>
<sequence length="95" mass="10306">MRGNFCRTTGDAAILLAGSRAASFWLGTALIQGAVCRSSGRNAGAVSIATWGTGLRHSSSARSDFLTAMQAVHHFWKQCVKISPHKEFFAEMKYI</sequence>
<name>A0AAV7WNA5_PLEWA</name>
<dbReference type="Proteomes" id="UP001066276">
    <property type="component" value="Chromosome 1_1"/>
</dbReference>
<protein>
    <recommendedName>
        <fullName evidence="3">Secreted protein</fullName>
    </recommendedName>
</protein>
<reference evidence="1" key="1">
    <citation type="journal article" date="2022" name="bioRxiv">
        <title>Sequencing and chromosome-scale assembly of the giantPleurodeles waltlgenome.</title>
        <authorList>
            <person name="Brown T."/>
            <person name="Elewa A."/>
            <person name="Iarovenko S."/>
            <person name="Subramanian E."/>
            <person name="Araus A.J."/>
            <person name="Petzold A."/>
            <person name="Susuki M."/>
            <person name="Suzuki K.-i.T."/>
            <person name="Hayashi T."/>
            <person name="Toyoda A."/>
            <person name="Oliveira C."/>
            <person name="Osipova E."/>
            <person name="Leigh N.D."/>
            <person name="Simon A."/>
            <person name="Yun M.H."/>
        </authorList>
    </citation>
    <scope>NUCLEOTIDE SEQUENCE</scope>
    <source>
        <strain evidence="1">20211129_DDA</strain>
        <tissue evidence="1">Liver</tissue>
    </source>
</reference>
<gene>
    <name evidence="1" type="ORF">NDU88_002327</name>
</gene>